<dbReference type="PANTHER" id="PTHR47178:SF6">
    <property type="entry name" value="FAD-BINDING DOMAIN-CONTAINING PROTEIN"/>
    <property type="match status" value="1"/>
</dbReference>
<evidence type="ECO:0000256" key="3">
    <source>
        <dbReference type="ARBA" id="ARBA00022827"/>
    </source>
</evidence>
<reference evidence="7" key="2">
    <citation type="submission" date="2010-07" db="EMBL/GenBank/DDBJ databases">
        <authorList>
            <consortium name="The Broad Institute Genome Sequencing Platform"/>
            <consortium name="Broad Institute Genome Sequencing Center for Infectious Disease"/>
            <person name="Ma L.-J."/>
            <person name="Dead R."/>
            <person name="Young S."/>
            <person name="Zeng Q."/>
            <person name="Koehrsen M."/>
            <person name="Alvarado L."/>
            <person name="Berlin A."/>
            <person name="Chapman S.B."/>
            <person name="Chen Z."/>
            <person name="Freedman E."/>
            <person name="Gellesch M."/>
            <person name="Goldberg J."/>
            <person name="Griggs A."/>
            <person name="Gujja S."/>
            <person name="Heilman E.R."/>
            <person name="Heiman D."/>
            <person name="Hepburn T."/>
            <person name="Howarth C."/>
            <person name="Jen D."/>
            <person name="Larson L."/>
            <person name="Mehta T."/>
            <person name="Neiman D."/>
            <person name="Pearson M."/>
            <person name="Roberts A."/>
            <person name="Saif S."/>
            <person name="Shea T."/>
            <person name="Shenoy N."/>
            <person name="Sisk P."/>
            <person name="Stolte C."/>
            <person name="Sykes S."/>
            <person name="Walk T."/>
            <person name="White J."/>
            <person name="Yandava C."/>
            <person name="Haas B."/>
            <person name="Nusbaum C."/>
            <person name="Birren B."/>
        </authorList>
    </citation>
    <scope>NUCLEOTIDE SEQUENCE</scope>
    <source>
        <strain evidence="7">R3-111a-1</strain>
    </source>
</reference>
<keyword evidence="2" id="KW-0285">Flavoprotein</keyword>
<dbReference type="AlphaFoldDB" id="J3PF80"/>
<dbReference type="EnsemblFungi" id="EJT69982">
    <property type="protein sequence ID" value="EJT69982"/>
    <property type="gene ID" value="GGTG_12159"/>
</dbReference>
<dbReference type="OrthoDB" id="47494at2759"/>
<evidence type="ECO:0000313" key="9">
    <source>
        <dbReference type="Proteomes" id="UP000006039"/>
    </source>
</evidence>
<dbReference type="Proteomes" id="UP000006039">
    <property type="component" value="Unassembled WGS sequence"/>
</dbReference>
<keyword evidence="3" id="KW-0274">FAD</keyword>
<dbReference type="Gene3D" id="3.50.50.60">
    <property type="entry name" value="FAD/NAD(P)-binding domain"/>
    <property type="match status" value="1"/>
</dbReference>
<evidence type="ECO:0000256" key="2">
    <source>
        <dbReference type="ARBA" id="ARBA00022630"/>
    </source>
</evidence>
<dbReference type="GO" id="GO:0004497">
    <property type="term" value="F:monooxygenase activity"/>
    <property type="evidence" value="ECO:0007669"/>
    <property type="project" value="UniProtKB-KW"/>
</dbReference>
<keyword evidence="5" id="KW-0503">Monooxygenase</keyword>
<name>J3PF80_GAET3</name>
<reference evidence="9" key="1">
    <citation type="submission" date="2010-07" db="EMBL/GenBank/DDBJ databases">
        <title>The genome sequence of Gaeumannomyces graminis var. tritici strain R3-111a-1.</title>
        <authorList>
            <consortium name="The Broad Institute Genome Sequencing Platform"/>
            <person name="Ma L.-J."/>
            <person name="Dead R."/>
            <person name="Young S."/>
            <person name="Zeng Q."/>
            <person name="Koehrsen M."/>
            <person name="Alvarado L."/>
            <person name="Berlin A."/>
            <person name="Chapman S.B."/>
            <person name="Chen Z."/>
            <person name="Freedman E."/>
            <person name="Gellesch M."/>
            <person name="Goldberg J."/>
            <person name="Griggs A."/>
            <person name="Gujja S."/>
            <person name="Heilman E.R."/>
            <person name="Heiman D."/>
            <person name="Hepburn T."/>
            <person name="Howarth C."/>
            <person name="Jen D."/>
            <person name="Larson L."/>
            <person name="Mehta T."/>
            <person name="Neiman D."/>
            <person name="Pearson M."/>
            <person name="Roberts A."/>
            <person name="Saif S."/>
            <person name="Shea T."/>
            <person name="Shenoy N."/>
            <person name="Sisk P."/>
            <person name="Stolte C."/>
            <person name="Sykes S."/>
            <person name="Walk T."/>
            <person name="White J."/>
            <person name="Yandava C."/>
            <person name="Haas B."/>
            <person name="Nusbaum C."/>
            <person name="Birren B."/>
        </authorList>
    </citation>
    <scope>NUCLEOTIDE SEQUENCE [LARGE SCALE GENOMIC DNA]</scope>
    <source>
        <strain evidence="9">R3-111a-1</strain>
    </source>
</reference>
<keyword evidence="4" id="KW-0560">Oxidoreductase</keyword>
<dbReference type="PANTHER" id="PTHR47178">
    <property type="entry name" value="MONOOXYGENASE, FAD-BINDING"/>
    <property type="match status" value="1"/>
</dbReference>
<evidence type="ECO:0000256" key="6">
    <source>
        <dbReference type="SAM" id="MobiDB-lite"/>
    </source>
</evidence>
<dbReference type="EMBL" id="GL385402">
    <property type="protein sequence ID" value="EJT69982.1"/>
    <property type="molecule type" value="Genomic_DNA"/>
</dbReference>
<dbReference type="GeneID" id="20352617"/>
<dbReference type="SUPFAM" id="SSF51905">
    <property type="entry name" value="FAD/NAD(P)-binding domain"/>
    <property type="match status" value="1"/>
</dbReference>
<dbReference type="eggNOG" id="KOG2614">
    <property type="taxonomic scope" value="Eukaryota"/>
</dbReference>
<dbReference type="VEuPathDB" id="FungiDB:GGTG_12159"/>
<gene>
    <name evidence="8" type="primary">20352617</name>
    <name evidence="7" type="ORF">GGTG_12159</name>
</gene>
<proteinExistence type="predicted"/>
<evidence type="ECO:0000313" key="7">
    <source>
        <dbReference type="EMBL" id="EJT69982.1"/>
    </source>
</evidence>
<evidence type="ECO:0008006" key="10">
    <source>
        <dbReference type="Google" id="ProtNLM"/>
    </source>
</evidence>
<evidence type="ECO:0000313" key="8">
    <source>
        <dbReference type="EnsemblFungi" id="EJT69982"/>
    </source>
</evidence>
<reference evidence="8" key="5">
    <citation type="submission" date="2018-04" db="UniProtKB">
        <authorList>
            <consortium name="EnsemblFungi"/>
        </authorList>
    </citation>
    <scope>IDENTIFICATION</scope>
    <source>
        <strain evidence="8">R3-111a-1</strain>
    </source>
</reference>
<evidence type="ECO:0000256" key="1">
    <source>
        <dbReference type="ARBA" id="ARBA00001974"/>
    </source>
</evidence>
<dbReference type="RefSeq" id="XP_009228316.1">
    <property type="nucleotide sequence ID" value="XM_009230052.1"/>
</dbReference>
<feature type="region of interest" description="Disordered" evidence="6">
    <location>
        <begin position="58"/>
        <end position="77"/>
    </location>
</feature>
<reference evidence="8" key="4">
    <citation type="journal article" date="2015" name="G3 (Bethesda)">
        <title>Genome sequences of three phytopathogenic species of the Magnaporthaceae family of fungi.</title>
        <authorList>
            <person name="Okagaki L.H."/>
            <person name="Nunes C.C."/>
            <person name="Sailsbery J."/>
            <person name="Clay B."/>
            <person name="Brown D."/>
            <person name="John T."/>
            <person name="Oh Y."/>
            <person name="Young N."/>
            <person name="Fitzgerald M."/>
            <person name="Haas B.J."/>
            <person name="Zeng Q."/>
            <person name="Young S."/>
            <person name="Adiconis X."/>
            <person name="Fan L."/>
            <person name="Levin J.Z."/>
            <person name="Mitchell T.K."/>
            <person name="Okubara P.A."/>
            <person name="Farman M.L."/>
            <person name="Kohn L.M."/>
            <person name="Birren B."/>
            <person name="Ma L.-J."/>
            <person name="Dean R.A."/>
        </authorList>
    </citation>
    <scope>NUCLEOTIDE SEQUENCE</scope>
    <source>
        <strain evidence="8">R3-111a-1</strain>
    </source>
</reference>
<dbReference type="HOGENOM" id="CLU_739769_0_0_1"/>
<comment type="cofactor">
    <cofactor evidence="1">
        <name>FAD</name>
        <dbReference type="ChEBI" id="CHEBI:57692"/>
    </cofactor>
</comment>
<accession>J3PF80</accession>
<dbReference type="InterPro" id="IPR036188">
    <property type="entry name" value="FAD/NAD-bd_sf"/>
</dbReference>
<evidence type="ECO:0000256" key="5">
    <source>
        <dbReference type="ARBA" id="ARBA00023033"/>
    </source>
</evidence>
<sequence length="374" mass="40172">MKIIGRHSKLLNRLWTRFPISSGAAHQSFEEVSGPTSRGHGQRAVHESQAKAMCSSVRDFRRTQSSPSAQAAPRGCLYPSDDRDARIGVKDDGSNTAVVRANRTLLWRYLETHIPVQYCKMAVGVTQEGETVTVSFADGTSAKGDIVVGADGIHSAMTDYLPPLRKALLPGVEPKTLPLASIIVEVTLSGAAMVRQLQLGRSGYVLRPPRPGADGQAAFMGTNIIHEDGSSGDFHWMIVWPDEEAAVDGGGHAWHATAGREELLARGVAEAKTVDPLRRASCSRRSCSGRFRGEGGVNALIDAVRVGKAIGKIANEGADVKQALGDCVKEMLQRGNRAVTRSEEVTTGPQNIGTEGWTYINRKATKLTPQVISI</sequence>
<reference evidence="7" key="3">
    <citation type="submission" date="2010-09" db="EMBL/GenBank/DDBJ databases">
        <title>Annotation of Gaeumannomyces graminis var. tritici R3-111a-1.</title>
        <authorList>
            <consortium name="The Broad Institute Genome Sequencing Platform"/>
            <person name="Ma L.-J."/>
            <person name="Dead R."/>
            <person name="Young S.K."/>
            <person name="Zeng Q."/>
            <person name="Gargeya S."/>
            <person name="Fitzgerald M."/>
            <person name="Haas B."/>
            <person name="Abouelleil A."/>
            <person name="Alvarado L."/>
            <person name="Arachchi H.M."/>
            <person name="Berlin A."/>
            <person name="Brown A."/>
            <person name="Chapman S.B."/>
            <person name="Chen Z."/>
            <person name="Dunbar C."/>
            <person name="Freedman E."/>
            <person name="Gearin G."/>
            <person name="Gellesch M."/>
            <person name="Goldberg J."/>
            <person name="Griggs A."/>
            <person name="Gujja S."/>
            <person name="Heiman D."/>
            <person name="Howarth C."/>
            <person name="Larson L."/>
            <person name="Lui A."/>
            <person name="MacDonald P.J.P."/>
            <person name="Mehta T."/>
            <person name="Montmayeur A."/>
            <person name="Murphy C."/>
            <person name="Neiman D."/>
            <person name="Pearson M."/>
            <person name="Priest M."/>
            <person name="Roberts A."/>
            <person name="Saif S."/>
            <person name="Shea T."/>
            <person name="Shenoy N."/>
            <person name="Sisk P."/>
            <person name="Stolte C."/>
            <person name="Sykes S."/>
            <person name="Yandava C."/>
            <person name="Wortman J."/>
            <person name="Nusbaum C."/>
            <person name="Birren B."/>
        </authorList>
    </citation>
    <scope>NUCLEOTIDE SEQUENCE</scope>
    <source>
        <strain evidence="7">R3-111a-1</strain>
    </source>
</reference>
<keyword evidence="9" id="KW-1185">Reference proteome</keyword>
<organism evidence="7">
    <name type="scientific">Gaeumannomyces tritici (strain R3-111a-1)</name>
    <name type="common">Wheat and barley take-all root rot fungus</name>
    <name type="synonym">Gaeumannomyces graminis var. tritici</name>
    <dbReference type="NCBI Taxonomy" id="644352"/>
    <lineage>
        <taxon>Eukaryota</taxon>
        <taxon>Fungi</taxon>
        <taxon>Dikarya</taxon>
        <taxon>Ascomycota</taxon>
        <taxon>Pezizomycotina</taxon>
        <taxon>Sordariomycetes</taxon>
        <taxon>Sordariomycetidae</taxon>
        <taxon>Magnaporthales</taxon>
        <taxon>Magnaporthaceae</taxon>
        <taxon>Gaeumannomyces</taxon>
    </lineage>
</organism>
<dbReference type="STRING" id="644352.J3PF80"/>
<evidence type="ECO:0000256" key="4">
    <source>
        <dbReference type="ARBA" id="ARBA00023002"/>
    </source>
</evidence>
<protein>
    <recommendedName>
        <fullName evidence="10">FAD-binding domain-containing protein</fullName>
    </recommendedName>
</protein>